<evidence type="ECO:0000313" key="7">
    <source>
        <dbReference type="Proteomes" id="UP000230390"/>
    </source>
</evidence>
<evidence type="ECO:0000256" key="4">
    <source>
        <dbReference type="ARBA" id="ARBA00023163"/>
    </source>
</evidence>
<dbReference type="SUPFAM" id="SSF53850">
    <property type="entry name" value="Periplasmic binding protein-like II"/>
    <property type="match status" value="1"/>
</dbReference>
<keyword evidence="2" id="KW-0805">Transcription regulation</keyword>
<dbReference type="AlphaFoldDB" id="A0A2G8T8E3"/>
<dbReference type="InterPro" id="IPR000847">
    <property type="entry name" value="LysR_HTH_N"/>
</dbReference>
<evidence type="ECO:0000259" key="5">
    <source>
        <dbReference type="PROSITE" id="PS50931"/>
    </source>
</evidence>
<dbReference type="GO" id="GO:0003700">
    <property type="term" value="F:DNA-binding transcription factor activity"/>
    <property type="evidence" value="ECO:0007669"/>
    <property type="project" value="InterPro"/>
</dbReference>
<accession>A0A2G8T8E3</accession>
<gene>
    <name evidence="6" type="ORF">CR105_24865</name>
</gene>
<dbReference type="OrthoDB" id="9786526at2"/>
<comment type="caution">
    <text evidence="6">The sequence shown here is derived from an EMBL/GenBank/DDBJ whole genome shotgun (WGS) entry which is preliminary data.</text>
</comment>
<name>A0A2G8T8E3_9BURK</name>
<dbReference type="Pfam" id="PF00126">
    <property type="entry name" value="HTH_1"/>
    <property type="match status" value="1"/>
</dbReference>
<dbReference type="Proteomes" id="UP000230390">
    <property type="component" value="Unassembled WGS sequence"/>
</dbReference>
<keyword evidence="3" id="KW-0238">DNA-binding</keyword>
<dbReference type="PANTHER" id="PTHR30537">
    <property type="entry name" value="HTH-TYPE TRANSCRIPTIONAL REGULATOR"/>
    <property type="match status" value="1"/>
</dbReference>
<dbReference type="RefSeq" id="WP_099793286.1">
    <property type="nucleotide sequence ID" value="NZ_JBHLYV010000100.1"/>
</dbReference>
<comment type="similarity">
    <text evidence="1">Belongs to the LysR transcriptional regulatory family.</text>
</comment>
<sequence>MDTLQDMRIFIRAVELRSLTAVARELGVTQPTVSKSVSALEKKLGVRLLDRSTTSLAPTMQGARFYQRARQVLEEFDDAVAEAQGLNERPVGLLRVNAPLAIGQLLLAPLCRDFLRLYPDVQLELIFDDRMVDLVEEGVDVALRLGGALPQDAVARHIAVSPRHLVAAPSYLARHAPLRAPQDVAQHDYVRFAWLTGGDRVELHNGARTVVVETHGRFRVNNALSIREALLAADGIGLCPAWLVQDLVAGGALVRVLPDWCGVPQELDLLSPSRRYQPLRARLFIDYVAGALRALDCFGGTDAPSTPA</sequence>
<reference evidence="6 7" key="1">
    <citation type="submission" date="2017-10" db="EMBL/GenBank/DDBJ databases">
        <title>Massilia psychrophilum sp. nov., a novel purple-pigmented bacterium isolated from Tianshan glacier, Xinjiang Municipality, China.</title>
        <authorList>
            <person name="Wang H."/>
        </authorList>
    </citation>
    <scope>NUCLEOTIDE SEQUENCE [LARGE SCALE GENOMIC DNA]</scope>
    <source>
        <strain evidence="6 7">JCM 30074</strain>
    </source>
</reference>
<dbReference type="FunFam" id="1.10.10.10:FF:000001">
    <property type="entry name" value="LysR family transcriptional regulator"/>
    <property type="match status" value="1"/>
</dbReference>
<dbReference type="GO" id="GO:0003677">
    <property type="term" value="F:DNA binding"/>
    <property type="evidence" value="ECO:0007669"/>
    <property type="project" value="UniProtKB-KW"/>
</dbReference>
<evidence type="ECO:0000256" key="1">
    <source>
        <dbReference type="ARBA" id="ARBA00009437"/>
    </source>
</evidence>
<feature type="domain" description="HTH lysR-type" evidence="5">
    <location>
        <begin position="1"/>
        <end position="59"/>
    </location>
</feature>
<evidence type="ECO:0000256" key="3">
    <source>
        <dbReference type="ARBA" id="ARBA00023125"/>
    </source>
</evidence>
<dbReference type="PROSITE" id="PS50931">
    <property type="entry name" value="HTH_LYSR"/>
    <property type="match status" value="1"/>
</dbReference>
<dbReference type="Gene3D" id="1.10.10.10">
    <property type="entry name" value="Winged helix-like DNA-binding domain superfamily/Winged helix DNA-binding domain"/>
    <property type="match status" value="1"/>
</dbReference>
<dbReference type="InterPro" id="IPR036388">
    <property type="entry name" value="WH-like_DNA-bd_sf"/>
</dbReference>
<dbReference type="InterPro" id="IPR058163">
    <property type="entry name" value="LysR-type_TF_proteobact-type"/>
</dbReference>
<evidence type="ECO:0000256" key="2">
    <source>
        <dbReference type="ARBA" id="ARBA00023015"/>
    </source>
</evidence>
<dbReference type="CDD" id="cd08422">
    <property type="entry name" value="PBP2_CrgA_like"/>
    <property type="match status" value="1"/>
</dbReference>
<dbReference type="PRINTS" id="PR00039">
    <property type="entry name" value="HTHLYSR"/>
</dbReference>
<dbReference type="InterPro" id="IPR036390">
    <property type="entry name" value="WH_DNA-bd_sf"/>
</dbReference>
<dbReference type="Pfam" id="PF03466">
    <property type="entry name" value="LysR_substrate"/>
    <property type="match status" value="1"/>
</dbReference>
<dbReference type="Gene3D" id="3.40.190.290">
    <property type="match status" value="1"/>
</dbReference>
<dbReference type="PANTHER" id="PTHR30537:SF5">
    <property type="entry name" value="HTH-TYPE TRANSCRIPTIONAL ACTIVATOR TTDR-RELATED"/>
    <property type="match status" value="1"/>
</dbReference>
<keyword evidence="7" id="KW-1185">Reference proteome</keyword>
<proteinExistence type="inferred from homology"/>
<organism evidence="6 7">
    <name type="scientific">Massilia eurypsychrophila</name>
    <dbReference type="NCBI Taxonomy" id="1485217"/>
    <lineage>
        <taxon>Bacteria</taxon>
        <taxon>Pseudomonadati</taxon>
        <taxon>Pseudomonadota</taxon>
        <taxon>Betaproteobacteria</taxon>
        <taxon>Burkholderiales</taxon>
        <taxon>Oxalobacteraceae</taxon>
        <taxon>Telluria group</taxon>
        <taxon>Massilia</taxon>
    </lineage>
</organism>
<dbReference type="EMBL" id="PDOC01000029">
    <property type="protein sequence ID" value="PIL42320.1"/>
    <property type="molecule type" value="Genomic_DNA"/>
</dbReference>
<evidence type="ECO:0000313" key="6">
    <source>
        <dbReference type="EMBL" id="PIL42320.1"/>
    </source>
</evidence>
<dbReference type="InterPro" id="IPR005119">
    <property type="entry name" value="LysR_subst-bd"/>
</dbReference>
<keyword evidence="4" id="KW-0804">Transcription</keyword>
<protein>
    <submittedName>
        <fullName evidence="6">LysR family transcriptional regulator</fullName>
    </submittedName>
</protein>
<dbReference type="SUPFAM" id="SSF46785">
    <property type="entry name" value="Winged helix' DNA-binding domain"/>
    <property type="match status" value="1"/>
</dbReference>